<feature type="compositionally biased region" description="Polar residues" evidence="1">
    <location>
        <begin position="138"/>
        <end position="157"/>
    </location>
</feature>
<accession>A0A1Y2EV30</accession>
<name>A0A1Y2EV30_PROLT</name>
<dbReference type="EMBL" id="MCFI01000027">
    <property type="protein sequence ID" value="ORY75124.1"/>
    <property type="molecule type" value="Genomic_DNA"/>
</dbReference>
<proteinExistence type="predicted"/>
<dbReference type="RefSeq" id="XP_040722236.1">
    <property type="nucleotide sequence ID" value="XM_040866325.1"/>
</dbReference>
<evidence type="ECO:0000256" key="1">
    <source>
        <dbReference type="SAM" id="MobiDB-lite"/>
    </source>
</evidence>
<sequence length="207" mass="21837">MDTLDQLELSLLRCREVLERADRQAQSAALSIGQDGLPELSIKHDPDNQPVGGLADYAQPEAMTIIDLEGRKPSETPVASDNNAYGMTPIAQAAETPASLSLDTRIPTVVSQESGALSAISAGNALTFLQDLGAATGPTASTDGAGGQTNLPTTQTEQEQEDAAVAMAFCSSEQFNLATCTFICSKIYKLQVYEADKSLLSGLRRLS</sequence>
<gene>
    <name evidence="2" type="ORF">BCR37DRAFT_193819</name>
</gene>
<evidence type="ECO:0000313" key="3">
    <source>
        <dbReference type="Proteomes" id="UP000193685"/>
    </source>
</evidence>
<evidence type="ECO:0000313" key="2">
    <source>
        <dbReference type="EMBL" id="ORY75124.1"/>
    </source>
</evidence>
<reference evidence="2 3" key="1">
    <citation type="submission" date="2016-07" db="EMBL/GenBank/DDBJ databases">
        <title>Pervasive Adenine N6-methylation of Active Genes in Fungi.</title>
        <authorList>
            <consortium name="DOE Joint Genome Institute"/>
            <person name="Mondo S.J."/>
            <person name="Dannebaum R.O."/>
            <person name="Kuo R.C."/>
            <person name="Labutti K."/>
            <person name="Haridas S."/>
            <person name="Kuo A."/>
            <person name="Salamov A."/>
            <person name="Ahrendt S.R."/>
            <person name="Lipzen A."/>
            <person name="Sullivan W."/>
            <person name="Andreopoulos W.B."/>
            <person name="Clum A."/>
            <person name="Lindquist E."/>
            <person name="Daum C."/>
            <person name="Ramamoorthy G.K."/>
            <person name="Gryganskyi A."/>
            <person name="Culley D."/>
            <person name="Magnuson J.K."/>
            <person name="James T.Y."/>
            <person name="O'Malley M.A."/>
            <person name="Stajich J.E."/>
            <person name="Spatafora J.W."/>
            <person name="Visel A."/>
            <person name="Grigoriev I.V."/>
        </authorList>
    </citation>
    <scope>NUCLEOTIDE SEQUENCE [LARGE SCALE GENOMIC DNA]</scope>
    <source>
        <strain evidence="2 3">12-1054</strain>
    </source>
</reference>
<protein>
    <submittedName>
        <fullName evidence="2">Uncharacterized protein</fullName>
    </submittedName>
</protein>
<feature type="region of interest" description="Disordered" evidence="1">
    <location>
        <begin position="137"/>
        <end position="159"/>
    </location>
</feature>
<dbReference type="GeneID" id="63782924"/>
<keyword evidence="3" id="KW-1185">Reference proteome</keyword>
<dbReference type="Proteomes" id="UP000193685">
    <property type="component" value="Unassembled WGS sequence"/>
</dbReference>
<dbReference type="AlphaFoldDB" id="A0A1Y2EV30"/>
<comment type="caution">
    <text evidence="2">The sequence shown here is derived from an EMBL/GenBank/DDBJ whole genome shotgun (WGS) entry which is preliminary data.</text>
</comment>
<organism evidence="2 3">
    <name type="scientific">Protomyces lactucae-debilis</name>
    <dbReference type="NCBI Taxonomy" id="2754530"/>
    <lineage>
        <taxon>Eukaryota</taxon>
        <taxon>Fungi</taxon>
        <taxon>Dikarya</taxon>
        <taxon>Ascomycota</taxon>
        <taxon>Taphrinomycotina</taxon>
        <taxon>Taphrinomycetes</taxon>
        <taxon>Taphrinales</taxon>
        <taxon>Protomycetaceae</taxon>
        <taxon>Protomyces</taxon>
    </lineage>
</organism>